<protein>
    <submittedName>
        <fullName evidence="1">7090_t:CDS:1</fullName>
    </submittedName>
</protein>
<sequence length="103" mass="12156">MALTDEINDFVTYIQDPIVFPGILQFNVNAHIQTLHRTNTKNRITAYNLFRKRIFEEASLINVTDFKVIGFSTNIIWRRLTTAERTIFHNYARQILSIIDIRN</sequence>
<keyword evidence="2" id="KW-1185">Reference proteome</keyword>
<dbReference type="Proteomes" id="UP000789405">
    <property type="component" value="Unassembled WGS sequence"/>
</dbReference>
<reference evidence="1" key="1">
    <citation type="submission" date="2021-06" db="EMBL/GenBank/DDBJ databases">
        <authorList>
            <person name="Kallberg Y."/>
            <person name="Tangrot J."/>
            <person name="Rosling A."/>
        </authorList>
    </citation>
    <scope>NUCLEOTIDE SEQUENCE</scope>
    <source>
        <strain evidence="1">MA453B</strain>
    </source>
</reference>
<organism evidence="1 2">
    <name type="scientific">Dentiscutata erythropus</name>
    <dbReference type="NCBI Taxonomy" id="1348616"/>
    <lineage>
        <taxon>Eukaryota</taxon>
        <taxon>Fungi</taxon>
        <taxon>Fungi incertae sedis</taxon>
        <taxon>Mucoromycota</taxon>
        <taxon>Glomeromycotina</taxon>
        <taxon>Glomeromycetes</taxon>
        <taxon>Diversisporales</taxon>
        <taxon>Gigasporaceae</taxon>
        <taxon>Dentiscutata</taxon>
    </lineage>
</organism>
<gene>
    <name evidence="1" type="ORF">DERYTH_LOCUS14367</name>
</gene>
<dbReference type="EMBL" id="CAJVPY010010784">
    <property type="protein sequence ID" value="CAG8721691.1"/>
    <property type="molecule type" value="Genomic_DNA"/>
</dbReference>
<comment type="caution">
    <text evidence="1">The sequence shown here is derived from an EMBL/GenBank/DDBJ whole genome shotgun (WGS) entry which is preliminary data.</text>
</comment>
<dbReference type="AlphaFoldDB" id="A0A9N9I6N6"/>
<name>A0A9N9I6N6_9GLOM</name>
<evidence type="ECO:0000313" key="1">
    <source>
        <dbReference type="EMBL" id="CAG8721691.1"/>
    </source>
</evidence>
<dbReference type="OrthoDB" id="2341488at2759"/>
<evidence type="ECO:0000313" key="2">
    <source>
        <dbReference type="Proteomes" id="UP000789405"/>
    </source>
</evidence>
<proteinExistence type="predicted"/>
<accession>A0A9N9I6N6</accession>